<evidence type="ECO:0000313" key="1">
    <source>
        <dbReference type="EMBL" id="EYC09044.1"/>
    </source>
</evidence>
<protein>
    <submittedName>
        <fullName evidence="1">Uncharacterized protein</fullName>
    </submittedName>
</protein>
<accession>A0A016U1A5</accession>
<sequence>MCQGHGYNWYRVDYSTEIRERSLKCRMFEQTDDRVVQLMYRVVQKYGDTPSDSYLTLGSKLAAQFPMQYFSLTIE</sequence>
<name>A0A016U1A5_9BILA</name>
<keyword evidence="2" id="KW-1185">Reference proteome</keyword>
<evidence type="ECO:0000313" key="2">
    <source>
        <dbReference type="Proteomes" id="UP000024635"/>
    </source>
</evidence>
<comment type="caution">
    <text evidence="1">The sequence shown here is derived from an EMBL/GenBank/DDBJ whole genome shotgun (WGS) entry which is preliminary data.</text>
</comment>
<dbReference type="Proteomes" id="UP000024635">
    <property type="component" value="Unassembled WGS sequence"/>
</dbReference>
<dbReference type="AlphaFoldDB" id="A0A016U1A5"/>
<proteinExistence type="predicted"/>
<gene>
    <name evidence="1" type="primary">Acey_s0062.g3320</name>
    <name evidence="1" type="ORF">Y032_0062g3320</name>
</gene>
<dbReference type="EMBL" id="JARK01001398">
    <property type="protein sequence ID" value="EYC09044.1"/>
    <property type="molecule type" value="Genomic_DNA"/>
</dbReference>
<organism evidence="1 2">
    <name type="scientific">Ancylostoma ceylanicum</name>
    <dbReference type="NCBI Taxonomy" id="53326"/>
    <lineage>
        <taxon>Eukaryota</taxon>
        <taxon>Metazoa</taxon>
        <taxon>Ecdysozoa</taxon>
        <taxon>Nematoda</taxon>
        <taxon>Chromadorea</taxon>
        <taxon>Rhabditida</taxon>
        <taxon>Rhabditina</taxon>
        <taxon>Rhabditomorpha</taxon>
        <taxon>Strongyloidea</taxon>
        <taxon>Ancylostomatidae</taxon>
        <taxon>Ancylostomatinae</taxon>
        <taxon>Ancylostoma</taxon>
    </lineage>
</organism>
<reference evidence="2" key="1">
    <citation type="journal article" date="2015" name="Nat. Genet.">
        <title>The genome and transcriptome of the zoonotic hookworm Ancylostoma ceylanicum identify infection-specific gene families.</title>
        <authorList>
            <person name="Schwarz E.M."/>
            <person name="Hu Y."/>
            <person name="Antoshechkin I."/>
            <person name="Miller M.M."/>
            <person name="Sternberg P.W."/>
            <person name="Aroian R.V."/>
        </authorList>
    </citation>
    <scope>NUCLEOTIDE SEQUENCE</scope>
    <source>
        <strain evidence="2">HY135</strain>
    </source>
</reference>